<evidence type="ECO:0000256" key="5">
    <source>
        <dbReference type="ARBA" id="ARBA00023242"/>
    </source>
</evidence>
<proteinExistence type="predicted"/>
<sequence>MATAEPTTAGVSNLPTPSTRRAEPQAPSKRDKKRQLLNDRIAALTEKFDRNRDVSYVDQLHKIQVDTSLVQRIDPFAANAASIIAELRQDQRNANGPNVVSQNARSLLDMAGPNFQDWAQEISDLHERKDVQLTSQHLEYERKIQEYKNTYNYRIETAKREHQALASTLRDRLINSLATKKNRLNKEKEALELSDSSALLFHPNQFSITNPASPGGTHGKRATRLRKDAEDLGLGDNKKRKRGDDDGSPAPGRRGLDSTGTTPLWQSEKLRVAAKQNGPVYSVDKLFTDKELTLTYNTAAVAAHVHILRHRVNGPTTALTDGHESSNDDEHDHDADTATTAPMMERAPSHATRSTRGNVNHNVIDHKILGFEAISDLELPGNLEKLQGLEPPKLPPVAPSQYIKPPTRSQDQNTPSLLNNDTINEDLQIMSYFKQFDQHSKPGSALMVNGSLKRVLEAAATPKAKSRYVAFIGGGPRKDPEEIRRELGLPSDKSGDNTSPEKTSSGLIAAATASAAAAMSRQSSHQGGVAMSRQGTNGSGRGKGRKN</sequence>
<dbReference type="HOGENOM" id="CLU_031130_1_0_1"/>
<keyword evidence="4" id="KW-0804">Transcription</keyword>
<gene>
    <name evidence="7" type="ORF">SAPIO_CDS0169</name>
</gene>
<dbReference type="EMBL" id="JOWA01000011">
    <property type="protein sequence ID" value="KEZ46851.1"/>
    <property type="molecule type" value="Genomic_DNA"/>
</dbReference>
<evidence type="ECO:0000313" key="8">
    <source>
        <dbReference type="Proteomes" id="UP000028545"/>
    </source>
</evidence>
<accession>A0A084GHN9</accession>
<name>A0A084GHN9_PSEDA</name>
<keyword evidence="2" id="KW-0678">Repressor</keyword>
<dbReference type="RefSeq" id="XP_016646650.1">
    <property type="nucleotide sequence ID" value="XM_016783017.1"/>
</dbReference>
<dbReference type="InterPro" id="IPR013907">
    <property type="entry name" value="Sds3"/>
</dbReference>
<feature type="compositionally biased region" description="Polar residues" evidence="6">
    <location>
        <begin position="1"/>
        <end position="19"/>
    </location>
</feature>
<feature type="region of interest" description="Disordered" evidence="6">
    <location>
        <begin position="205"/>
        <end position="264"/>
    </location>
</feature>
<evidence type="ECO:0000256" key="4">
    <source>
        <dbReference type="ARBA" id="ARBA00023163"/>
    </source>
</evidence>
<evidence type="ECO:0000313" key="7">
    <source>
        <dbReference type="EMBL" id="KEZ46851.1"/>
    </source>
</evidence>
<evidence type="ECO:0000256" key="3">
    <source>
        <dbReference type="ARBA" id="ARBA00023015"/>
    </source>
</evidence>
<feature type="compositionally biased region" description="Basic and acidic residues" evidence="6">
    <location>
        <begin position="476"/>
        <end position="487"/>
    </location>
</feature>
<dbReference type="GO" id="GO:0010468">
    <property type="term" value="P:regulation of gene expression"/>
    <property type="evidence" value="ECO:0007669"/>
    <property type="project" value="UniProtKB-ARBA"/>
</dbReference>
<protein>
    <recommendedName>
        <fullName evidence="9">Deacetylase complex subunit</fullName>
    </recommendedName>
</protein>
<keyword evidence="5" id="KW-0539">Nucleus</keyword>
<dbReference type="VEuPathDB" id="FungiDB:SAPIO_CDS0169"/>
<keyword evidence="3" id="KW-0805">Transcription regulation</keyword>
<feature type="region of interest" description="Disordered" evidence="6">
    <location>
        <begin position="315"/>
        <end position="357"/>
    </location>
</feature>
<feature type="compositionally biased region" description="Low complexity" evidence="6">
    <location>
        <begin position="504"/>
        <end position="524"/>
    </location>
</feature>
<comment type="caution">
    <text evidence="7">The sequence shown here is derived from an EMBL/GenBank/DDBJ whole genome shotgun (WGS) entry which is preliminary data.</text>
</comment>
<dbReference type="OrthoDB" id="70376at2759"/>
<dbReference type="SMART" id="SM01401">
    <property type="entry name" value="Sds3"/>
    <property type="match status" value="1"/>
</dbReference>
<dbReference type="PANTHER" id="PTHR21964">
    <property type="entry name" value="BREAST CANCER METASTASIS-SUPPRESSOR 1"/>
    <property type="match status" value="1"/>
</dbReference>
<evidence type="ECO:0000256" key="1">
    <source>
        <dbReference type="ARBA" id="ARBA00004123"/>
    </source>
</evidence>
<organism evidence="7 8">
    <name type="scientific">Pseudallescheria apiosperma</name>
    <name type="common">Scedosporium apiospermum</name>
    <dbReference type="NCBI Taxonomy" id="563466"/>
    <lineage>
        <taxon>Eukaryota</taxon>
        <taxon>Fungi</taxon>
        <taxon>Dikarya</taxon>
        <taxon>Ascomycota</taxon>
        <taxon>Pezizomycotina</taxon>
        <taxon>Sordariomycetes</taxon>
        <taxon>Hypocreomycetidae</taxon>
        <taxon>Microascales</taxon>
        <taxon>Microascaceae</taxon>
        <taxon>Scedosporium</taxon>
    </lineage>
</organism>
<feature type="compositionally biased region" description="Basic and acidic residues" evidence="6">
    <location>
        <begin position="321"/>
        <end position="336"/>
    </location>
</feature>
<keyword evidence="8" id="KW-1185">Reference proteome</keyword>
<evidence type="ECO:0008006" key="9">
    <source>
        <dbReference type="Google" id="ProtNLM"/>
    </source>
</evidence>
<dbReference type="KEGG" id="sapo:SAPIO_CDS0169"/>
<reference evidence="7 8" key="1">
    <citation type="journal article" date="2014" name="Genome Announc.">
        <title>Draft genome sequence of the pathogenic fungus Scedosporium apiospermum.</title>
        <authorList>
            <person name="Vandeputte P."/>
            <person name="Ghamrawi S."/>
            <person name="Rechenmann M."/>
            <person name="Iltis A."/>
            <person name="Giraud S."/>
            <person name="Fleury M."/>
            <person name="Thornton C."/>
            <person name="Delhaes L."/>
            <person name="Meyer W."/>
            <person name="Papon N."/>
            <person name="Bouchara J.P."/>
        </authorList>
    </citation>
    <scope>NUCLEOTIDE SEQUENCE [LARGE SCALE GENOMIC DNA]</scope>
    <source>
        <strain evidence="7 8">IHEM 14462</strain>
    </source>
</reference>
<dbReference type="GeneID" id="27718321"/>
<evidence type="ECO:0000256" key="2">
    <source>
        <dbReference type="ARBA" id="ARBA00022491"/>
    </source>
</evidence>
<dbReference type="GO" id="GO:0005654">
    <property type="term" value="C:nucleoplasm"/>
    <property type="evidence" value="ECO:0007669"/>
    <property type="project" value="UniProtKB-ARBA"/>
</dbReference>
<feature type="region of interest" description="Disordered" evidence="6">
    <location>
        <begin position="1"/>
        <end position="35"/>
    </location>
</feature>
<evidence type="ECO:0000256" key="6">
    <source>
        <dbReference type="SAM" id="MobiDB-lite"/>
    </source>
</evidence>
<dbReference type="Pfam" id="PF08598">
    <property type="entry name" value="Sds3"/>
    <property type="match status" value="1"/>
</dbReference>
<dbReference type="Proteomes" id="UP000028545">
    <property type="component" value="Unassembled WGS sequence"/>
</dbReference>
<dbReference type="OMA" id="AADMMRT"/>
<comment type="subcellular location">
    <subcellularLocation>
        <location evidence="1">Nucleus</location>
    </subcellularLocation>
</comment>
<feature type="region of interest" description="Disordered" evidence="6">
    <location>
        <begin position="471"/>
        <end position="547"/>
    </location>
</feature>
<dbReference type="AlphaFoldDB" id="A0A084GHN9"/>